<dbReference type="PROSITE" id="PS00436">
    <property type="entry name" value="PEROXIDASE_2"/>
    <property type="match status" value="1"/>
</dbReference>
<dbReference type="GO" id="GO:0020037">
    <property type="term" value="F:heme binding"/>
    <property type="evidence" value="ECO:0007669"/>
    <property type="project" value="UniProtKB-UniRule"/>
</dbReference>
<dbReference type="STRING" id="15368.A0A2K2DCA4"/>
<feature type="binding site" evidence="11">
    <location>
        <position position="134"/>
    </location>
    <ligand>
        <name>substrate</name>
    </ligand>
</feature>
<evidence type="ECO:0000256" key="11">
    <source>
        <dbReference type="PIRSR" id="PIRSR600823-2"/>
    </source>
</evidence>
<dbReference type="GO" id="GO:0004601">
    <property type="term" value="F:peroxidase activity"/>
    <property type="evidence" value="ECO:0000318"/>
    <property type="project" value="GO_Central"/>
</dbReference>
<organism evidence="17">
    <name type="scientific">Brachypodium distachyon</name>
    <name type="common">Purple false brome</name>
    <name type="synonym">Trachynia distachya</name>
    <dbReference type="NCBI Taxonomy" id="15368"/>
    <lineage>
        <taxon>Eukaryota</taxon>
        <taxon>Viridiplantae</taxon>
        <taxon>Streptophyta</taxon>
        <taxon>Embryophyta</taxon>
        <taxon>Tracheophyta</taxon>
        <taxon>Spermatophyta</taxon>
        <taxon>Magnoliopsida</taxon>
        <taxon>Liliopsida</taxon>
        <taxon>Poales</taxon>
        <taxon>Poaceae</taxon>
        <taxon>BOP clade</taxon>
        <taxon>Pooideae</taxon>
        <taxon>Stipodae</taxon>
        <taxon>Brachypodieae</taxon>
        <taxon>Brachypodium</taxon>
    </lineage>
</organism>
<dbReference type="InterPro" id="IPR019793">
    <property type="entry name" value="Peroxidases_heam-ligand_BS"/>
</dbReference>
<dbReference type="OrthoDB" id="2113341at2759"/>
<dbReference type="EMBL" id="CM000881">
    <property type="protein sequence ID" value="PNT71903.1"/>
    <property type="molecule type" value="Genomic_DNA"/>
</dbReference>
<reference evidence="18" key="3">
    <citation type="submission" date="2018-08" db="UniProtKB">
        <authorList>
            <consortium name="EnsemblPlants"/>
        </authorList>
    </citation>
    <scope>IDENTIFICATION</scope>
    <source>
        <strain evidence="18">cv. Bd21</strain>
    </source>
</reference>
<evidence type="ECO:0000256" key="9">
    <source>
        <dbReference type="ARBA" id="ARBA00023324"/>
    </source>
</evidence>
<dbReference type="GO" id="GO:0005576">
    <property type="term" value="C:extracellular region"/>
    <property type="evidence" value="ECO:0007669"/>
    <property type="project" value="UniProtKB-SubCell"/>
</dbReference>
<evidence type="ECO:0000313" key="18">
    <source>
        <dbReference type="EnsemblPlants" id="PNT71903"/>
    </source>
</evidence>
<evidence type="ECO:0000256" key="15">
    <source>
        <dbReference type="RuleBase" id="RU362060"/>
    </source>
</evidence>
<dbReference type="InParanoid" id="A0A2K2DCA4"/>
<dbReference type="SUPFAM" id="SSF48113">
    <property type="entry name" value="Heme-dependent peroxidases"/>
    <property type="match status" value="1"/>
</dbReference>
<dbReference type="GO" id="GO:0006950">
    <property type="term" value="P:response to stress"/>
    <property type="evidence" value="ECO:0000318"/>
    <property type="project" value="GO_Central"/>
</dbReference>
<accession>A0A2K2DCA4</accession>
<keyword evidence="5 12" id="KW-0479">Metal-binding</keyword>
<keyword evidence="19" id="KW-1185">Reference proteome</keyword>
<dbReference type="EnsemblPlants" id="PNT71903">
    <property type="protein sequence ID" value="PNT71903"/>
    <property type="gene ID" value="BRADI_2g37080v3"/>
</dbReference>
<keyword evidence="6 12" id="KW-0106">Calcium</keyword>
<feature type="binding site" evidence="12">
    <location>
        <position position="69"/>
    </location>
    <ligand>
        <name>Ca(2+)</name>
        <dbReference type="ChEBI" id="CHEBI:29108"/>
        <label>1</label>
    </ligand>
</feature>
<dbReference type="Proteomes" id="UP000008810">
    <property type="component" value="Chromosome 2"/>
</dbReference>
<proteinExistence type="inferred from homology"/>
<dbReference type="GO" id="GO:0009505">
    <property type="term" value="C:plant-type cell wall"/>
    <property type="evidence" value="ECO:0000318"/>
    <property type="project" value="GO_Central"/>
</dbReference>
<evidence type="ECO:0000256" key="2">
    <source>
        <dbReference type="ARBA" id="ARBA00006873"/>
    </source>
</evidence>
<dbReference type="Gene3D" id="1.10.420.10">
    <property type="entry name" value="Peroxidase, domain 2"/>
    <property type="match status" value="1"/>
</dbReference>
<evidence type="ECO:0000313" key="17">
    <source>
        <dbReference type="EMBL" id="PNT71903.1"/>
    </source>
</evidence>
<feature type="domain" description="Plant heme peroxidase family profile" evidence="16">
    <location>
        <begin position="38"/>
        <end position="312"/>
    </location>
</feature>
<dbReference type="AlphaFoldDB" id="A0A2K2DCA4"/>
<evidence type="ECO:0000256" key="12">
    <source>
        <dbReference type="PIRSR" id="PIRSR600823-3"/>
    </source>
</evidence>
<name>A0A2K2DCA4_BRADI</name>
<dbReference type="GO" id="GO:0140825">
    <property type="term" value="F:lactoperoxidase activity"/>
    <property type="evidence" value="ECO:0007669"/>
    <property type="project" value="UniProtKB-EC"/>
</dbReference>
<dbReference type="PROSITE" id="PS50873">
    <property type="entry name" value="PEROXIDASE_4"/>
    <property type="match status" value="1"/>
</dbReference>
<dbReference type="InterPro" id="IPR002016">
    <property type="entry name" value="Haem_peroxidase"/>
</dbReference>
<evidence type="ECO:0000256" key="13">
    <source>
        <dbReference type="PIRSR" id="PIRSR600823-4"/>
    </source>
</evidence>
<dbReference type="GO" id="GO:0042744">
    <property type="term" value="P:hydrogen peroxide catabolic process"/>
    <property type="evidence" value="ECO:0007669"/>
    <property type="project" value="UniProtKB-KW"/>
</dbReference>
<evidence type="ECO:0000256" key="10">
    <source>
        <dbReference type="PIRSR" id="PIRSR600823-1"/>
    </source>
</evidence>
<gene>
    <name evidence="17" type="ORF">BRADI_2g37080v3</name>
</gene>
<dbReference type="InterPro" id="IPR010255">
    <property type="entry name" value="Haem_peroxidase_sf"/>
</dbReference>
<dbReference type="Pfam" id="PF00141">
    <property type="entry name" value="peroxidase"/>
    <property type="match status" value="1"/>
</dbReference>
<comment type="function">
    <text evidence="15">Removal of H(2)O(2), oxidation of toxic reductants, biosynthesis and degradation of lignin, suberization, auxin catabolism, response to environmental stresses such as wounding, pathogen attack and oxidative stress.</text>
</comment>
<keyword evidence="3 15" id="KW-0575">Peroxidase</keyword>
<comment type="cofactor">
    <cofactor evidence="12 15">
        <name>Ca(2+)</name>
        <dbReference type="ChEBI" id="CHEBI:29108"/>
    </cofactor>
    <text evidence="12 15">Binds 2 calcium ions per subunit.</text>
</comment>
<dbReference type="Gene3D" id="1.10.520.10">
    <property type="match status" value="2"/>
</dbReference>
<comment type="subcellular location">
    <subcellularLocation>
        <location evidence="15">Secreted</location>
    </subcellularLocation>
</comment>
<feature type="active site" description="Proton acceptor" evidence="10">
    <location>
        <position position="68"/>
    </location>
</feature>
<evidence type="ECO:0000256" key="4">
    <source>
        <dbReference type="ARBA" id="ARBA00022617"/>
    </source>
</evidence>
<dbReference type="EC" id="1.11.1.7" evidence="15"/>
<evidence type="ECO:0000256" key="7">
    <source>
        <dbReference type="ARBA" id="ARBA00023002"/>
    </source>
</evidence>
<feature type="binding site" evidence="12">
    <location>
        <position position="240"/>
    </location>
    <ligand>
        <name>Ca(2+)</name>
        <dbReference type="ChEBI" id="CHEBI:29108"/>
        <label>2</label>
    </ligand>
</feature>
<evidence type="ECO:0000256" key="1">
    <source>
        <dbReference type="ARBA" id="ARBA00000189"/>
    </source>
</evidence>
<dbReference type="PRINTS" id="PR00458">
    <property type="entry name" value="PEROXIDASE"/>
</dbReference>
<evidence type="ECO:0000313" key="19">
    <source>
        <dbReference type="Proteomes" id="UP000008810"/>
    </source>
</evidence>
<feature type="disulfide bond" evidence="14">
    <location>
        <begin position="89"/>
        <end position="308"/>
    </location>
</feature>
<protein>
    <recommendedName>
        <fullName evidence="15">Peroxidase</fullName>
        <ecNumber evidence="15">1.11.1.7</ecNumber>
    </recommendedName>
</protein>
<comment type="similarity">
    <text evidence="15">Belongs to the peroxidase family. Classical plant (class III) peroxidase subfamily.</text>
</comment>
<dbReference type="InterPro" id="IPR019794">
    <property type="entry name" value="Peroxidases_AS"/>
</dbReference>
<evidence type="ECO:0000259" key="16">
    <source>
        <dbReference type="PROSITE" id="PS50873"/>
    </source>
</evidence>
<dbReference type="InterPro" id="IPR000823">
    <property type="entry name" value="Peroxidase_pln"/>
</dbReference>
<keyword evidence="8 12" id="KW-0408">Iron</keyword>
<keyword evidence="9 15" id="KW-0376">Hydrogen peroxide</keyword>
<feature type="binding site" description="axial binding residue" evidence="12">
    <location>
        <position position="164"/>
    </location>
    <ligand>
        <name>heme b</name>
        <dbReference type="ChEBI" id="CHEBI:60344"/>
    </ligand>
    <ligandPart>
        <name>Fe</name>
        <dbReference type="ChEBI" id="CHEBI:18248"/>
    </ligandPart>
</feature>
<dbReference type="PANTHER" id="PTHR31235">
    <property type="entry name" value="PEROXIDASE 25-RELATED"/>
    <property type="match status" value="1"/>
</dbReference>
<keyword evidence="15" id="KW-0732">Signal</keyword>
<reference evidence="17" key="2">
    <citation type="submission" date="2017-06" db="EMBL/GenBank/DDBJ databases">
        <title>WGS assembly of Brachypodium distachyon.</title>
        <authorList>
            <consortium name="The International Brachypodium Initiative"/>
            <person name="Lucas S."/>
            <person name="Harmon-Smith M."/>
            <person name="Lail K."/>
            <person name="Tice H."/>
            <person name="Grimwood J."/>
            <person name="Bruce D."/>
            <person name="Barry K."/>
            <person name="Shu S."/>
            <person name="Lindquist E."/>
            <person name="Wang M."/>
            <person name="Pitluck S."/>
            <person name="Vogel J.P."/>
            <person name="Garvin D.F."/>
            <person name="Mockler T.C."/>
            <person name="Schmutz J."/>
            <person name="Rokhsar D."/>
            <person name="Bevan M.W."/>
        </authorList>
    </citation>
    <scope>NUCLEOTIDE SEQUENCE</scope>
    <source>
        <strain evidence="17">Bd21</strain>
    </source>
</reference>
<comment type="cofactor">
    <cofactor evidence="12 15">
        <name>heme b</name>
        <dbReference type="ChEBI" id="CHEBI:60344"/>
    </cofactor>
    <text evidence="12 15">Binds 1 heme b (iron(II)-protoporphyrin IX) group per subunit.</text>
</comment>
<evidence type="ECO:0000256" key="3">
    <source>
        <dbReference type="ARBA" id="ARBA00022559"/>
    </source>
</evidence>
<sequence>MTKRGGGLSFCELVALAAAAVLLAAQAKLAVAGGYYNPAIEDVVREEVQKGIKTYPGVGPGLIRLLFHDCWVKVIDAIKAKLTAHGVTCTDAIIYAAREATIHLSRGKIKYYVAGPGRKDGLVSSAEHANEFLPLPTASFPDLVEIFKTKGFDATELVVLSGAHAVGVANYTSFKHRLRLPAVGKINTLYQLQLGVQTAKDGVTTPNPNESNNVRDMDNVRKLSFYDDQGVNVADKGVLDNSYYTANLQNMVLFNSDWVLTQDKAARDAMELYKKDADTWYDLFGKAMGKLSELPMDEGAGWEIRKNCRTTNDASWY</sequence>
<keyword evidence="14" id="KW-1015">Disulfide bond</keyword>
<comment type="similarity">
    <text evidence="2">Belongs to the peroxidase family. Ascorbate peroxidase subfamily.</text>
</comment>
<evidence type="ECO:0000256" key="5">
    <source>
        <dbReference type="ARBA" id="ARBA00022723"/>
    </source>
</evidence>
<feature type="site" description="Transition state stabilizer" evidence="13">
    <location>
        <position position="64"/>
    </location>
</feature>
<dbReference type="ExpressionAtlas" id="A0A2K2DCA4">
    <property type="expression patterns" value="baseline"/>
</dbReference>
<reference evidence="17 18" key="1">
    <citation type="journal article" date="2010" name="Nature">
        <title>Genome sequencing and analysis of the model grass Brachypodium distachyon.</title>
        <authorList>
            <consortium name="International Brachypodium Initiative"/>
        </authorList>
    </citation>
    <scope>NUCLEOTIDE SEQUENCE [LARGE SCALE GENOMIC DNA]</scope>
    <source>
        <strain evidence="17 18">Bd21</strain>
    </source>
</reference>
<feature type="binding site" evidence="12">
    <location>
        <position position="72"/>
    </location>
    <ligand>
        <name>Ca(2+)</name>
        <dbReference type="ChEBI" id="CHEBI:29108"/>
        <label>1</label>
    </ligand>
</feature>
<evidence type="ECO:0000256" key="6">
    <source>
        <dbReference type="ARBA" id="ARBA00022837"/>
    </source>
</evidence>
<keyword evidence="7 15" id="KW-0560">Oxidoreductase</keyword>
<keyword evidence="15" id="KW-0964">Secreted</keyword>
<dbReference type="PRINTS" id="PR00461">
    <property type="entry name" value="PLPEROXIDASE"/>
</dbReference>
<evidence type="ECO:0000256" key="14">
    <source>
        <dbReference type="PIRSR" id="PIRSR600823-5"/>
    </source>
</evidence>
<feature type="binding site" evidence="12">
    <location>
        <position position="218"/>
    </location>
    <ligand>
        <name>Ca(2+)</name>
        <dbReference type="ChEBI" id="CHEBI:29108"/>
        <label>2</label>
    </ligand>
</feature>
<feature type="signal peptide" evidence="15">
    <location>
        <begin position="1"/>
        <end position="32"/>
    </location>
</feature>
<evidence type="ECO:0000256" key="8">
    <source>
        <dbReference type="ARBA" id="ARBA00023004"/>
    </source>
</evidence>
<dbReference type="GO" id="GO:0046872">
    <property type="term" value="F:metal ion binding"/>
    <property type="evidence" value="ECO:0007669"/>
    <property type="project" value="UniProtKB-UniRule"/>
</dbReference>
<dbReference type="GO" id="GO:0006979">
    <property type="term" value="P:response to oxidative stress"/>
    <property type="evidence" value="ECO:0007669"/>
    <property type="project" value="UniProtKB-UniRule"/>
</dbReference>
<feature type="chain" id="PRO_5033843900" description="Peroxidase" evidence="15">
    <location>
        <begin position="33"/>
        <end position="317"/>
    </location>
</feature>
<comment type="catalytic activity">
    <reaction evidence="1 15">
        <text>2 a phenolic donor + H2O2 = 2 a phenolic radical donor + 2 H2O</text>
        <dbReference type="Rhea" id="RHEA:56136"/>
        <dbReference type="ChEBI" id="CHEBI:15377"/>
        <dbReference type="ChEBI" id="CHEBI:16240"/>
        <dbReference type="ChEBI" id="CHEBI:139520"/>
        <dbReference type="ChEBI" id="CHEBI:139521"/>
        <dbReference type="EC" id="1.11.1.7"/>
    </reaction>
</comment>
<keyword evidence="4 15" id="KW-0349">Heme</keyword>
<dbReference type="Gramene" id="PNT71903">
    <property type="protein sequence ID" value="PNT71903"/>
    <property type="gene ID" value="BRADI_2g37080v3"/>
</dbReference>
<dbReference type="PROSITE" id="PS00435">
    <property type="entry name" value="PEROXIDASE_1"/>
    <property type="match status" value="1"/>
</dbReference>